<dbReference type="EC" id="2.4.-.-" evidence="5"/>
<comment type="similarity">
    <text evidence="1">Belongs to the glycosyltransferase 2 family.</text>
</comment>
<gene>
    <name evidence="5" type="ORF">ACFPFU_17970</name>
</gene>
<organism evidence="5 6">
    <name type="scientific">Negadavirga shengliensis</name>
    <dbReference type="NCBI Taxonomy" id="1389218"/>
    <lineage>
        <taxon>Bacteria</taxon>
        <taxon>Pseudomonadati</taxon>
        <taxon>Bacteroidota</taxon>
        <taxon>Cytophagia</taxon>
        <taxon>Cytophagales</taxon>
        <taxon>Cyclobacteriaceae</taxon>
        <taxon>Negadavirga</taxon>
    </lineage>
</organism>
<proteinExistence type="inferred from homology"/>
<dbReference type="Gene3D" id="3.90.550.10">
    <property type="entry name" value="Spore Coat Polysaccharide Biosynthesis Protein SpsA, Chain A"/>
    <property type="match status" value="1"/>
</dbReference>
<name>A0ABV9T5B2_9BACT</name>
<dbReference type="RefSeq" id="WP_377066603.1">
    <property type="nucleotide sequence ID" value="NZ_JBHSJJ010000011.1"/>
</dbReference>
<dbReference type="InterPro" id="IPR029044">
    <property type="entry name" value="Nucleotide-diphossugar_trans"/>
</dbReference>
<dbReference type="InterPro" id="IPR001173">
    <property type="entry name" value="Glyco_trans_2-like"/>
</dbReference>
<evidence type="ECO:0000256" key="1">
    <source>
        <dbReference type="ARBA" id="ARBA00006739"/>
    </source>
</evidence>
<evidence type="ECO:0000259" key="4">
    <source>
        <dbReference type="Pfam" id="PF00535"/>
    </source>
</evidence>
<feature type="domain" description="Glycosyltransferase 2-like" evidence="4">
    <location>
        <begin position="9"/>
        <end position="159"/>
    </location>
</feature>
<dbReference type="Pfam" id="PF00535">
    <property type="entry name" value="Glycos_transf_2"/>
    <property type="match status" value="1"/>
</dbReference>
<dbReference type="PANTHER" id="PTHR43179">
    <property type="entry name" value="RHAMNOSYLTRANSFERASE WBBL"/>
    <property type="match status" value="1"/>
</dbReference>
<evidence type="ECO:0000256" key="2">
    <source>
        <dbReference type="ARBA" id="ARBA00022676"/>
    </source>
</evidence>
<dbReference type="GO" id="GO:0016757">
    <property type="term" value="F:glycosyltransferase activity"/>
    <property type="evidence" value="ECO:0007669"/>
    <property type="project" value="UniProtKB-KW"/>
</dbReference>
<keyword evidence="6" id="KW-1185">Reference proteome</keyword>
<accession>A0ABV9T5B2</accession>
<dbReference type="Proteomes" id="UP001595818">
    <property type="component" value="Unassembled WGS sequence"/>
</dbReference>
<dbReference type="PANTHER" id="PTHR43179:SF12">
    <property type="entry name" value="GALACTOFURANOSYLTRANSFERASE GLFT2"/>
    <property type="match status" value="1"/>
</dbReference>
<keyword evidence="2 5" id="KW-0328">Glycosyltransferase</keyword>
<evidence type="ECO:0000313" key="6">
    <source>
        <dbReference type="Proteomes" id="UP001595818"/>
    </source>
</evidence>
<evidence type="ECO:0000256" key="3">
    <source>
        <dbReference type="ARBA" id="ARBA00022679"/>
    </source>
</evidence>
<dbReference type="SUPFAM" id="SSF53448">
    <property type="entry name" value="Nucleotide-diphospho-sugar transferases"/>
    <property type="match status" value="1"/>
</dbReference>
<keyword evidence="3 5" id="KW-0808">Transferase</keyword>
<reference evidence="6" key="1">
    <citation type="journal article" date="2019" name="Int. J. Syst. Evol. Microbiol.">
        <title>The Global Catalogue of Microorganisms (GCM) 10K type strain sequencing project: providing services to taxonomists for standard genome sequencing and annotation.</title>
        <authorList>
            <consortium name="The Broad Institute Genomics Platform"/>
            <consortium name="The Broad Institute Genome Sequencing Center for Infectious Disease"/>
            <person name="Wu L."/>
            <person name="Ma J."/>
        </authorList>
    </citation>
    <scope>NUCLEOTIDE SEQUENCE [LARGE SCALE GENOMIC DNA]</scope>
    <source>
        <strain evidence="6">CGMCC 4.7466</strain>
    </source>
</reference>
<comment type="caution">
    <text evidence="5">The sequence shown here is derived from an EMBL/GenBank/DDBJ whole genome shotgun (WGS) entry which is preliminary data.</text>
</comment>
<protein>
    <submittedName>
        <fullName evidence="5">Glycosyltransferase</fullName>
        <ecNumber evidence="5">2.4.-.-</ecNumber>
    </submittedName>
</protein>
<sequence>MNNFFAGFIITYQRPDVLLETVSRVFSQTVPPERLWIIDNSEDDRTQIAVRDSKDPRLEYVRVGYNGGPALGARMGLELTAKAGYRWIYWGDDNDPPGYQDTFEKLVKLGEKRPQCGVLGAVGQYFDRKNGQVRRVPSEVLEQEEYLEVDFVAGGMSMIVNASMVESGILPDPGLFFGFEELDFCIRVKNRGYTVLAHSGLFLDLRKKYNRIVIEQVSYKKKLNLKREYFSFRNLLYIADRNRLKRMKIRLIGKWALKSIYGFKFGVSYGCLNARMILLAFYHYLRGIKGNPVKL</sequence>
<dbReference type="EMBL" id="JBHSJJ010000011">
    <property type="protein sequence ID" value="MFC4873594.1"/>
    <property type="molecule type" value="Genomic_DNA"/>
</dbReference>
<evidence type="ECO:0000313" key="5">
    <source>
        <dbReference type="EMBL" id="MFC4873594.1"/>
    </source>
</evidence>